<dbReference type="InterPro" id="IPR004434">
    <property type="entry name" value="Isocitrate_DH_NAD"/>
</dbReference>
<dbReference type="GO" id="GO:0006102">
    <property type="term" value="P:isocitrate metabolic process"/>
    <property type="evidence" value="ECO:0007669"/>
    <property type="project" value="TreeGrafter"/>
</dbReference>
<dbReference type="GO" id="GO:0005739">
    <property type="term" value="C:mitochondrion"/>
    <property type="evidence" value="ECO:0007669"/>
    <property type="project" value="UniProtKB-SubCell"/>
</dbReference>
<keyword evidence="4" id="KW-0809">Transit peptide</keyword>
<evidence type="ECO:0000256" key="4">
    <source>
        <dbReference type="ARBA" id="ARBA00022946"/>
    </source>
</evidence>
<evidence type="ECO:0000256" key="1">
    <source>
        <dbReference type="ARBA" id="ARBA00004173"/>
    </source>
</evidence>
<keyword evidence="3" id="KW-0816">Tricarboxylic acid cycle</keyword>
<evidence type="ECO:0000256" key="6">
    <source>
        <dbReference type="ARBA" id="ARBA00041658"/>
    </source>
</evidence>
<dbReference type="InterPro" id="IPR024084">
    <property type="entry name" value="IsoPropMal-DH-like_dom"/>
</dbReference>
<keyword evidence="5" id="KW-0496">Mitochondrion</keyword>
<dbReference type="NCBIfam" id="TIGR00175">
    <property type="entry name" value="mito_nad_idh"/>
    <property type="match status" value="1"/>
</dbReference>
<evidence type="ECO:0000256" key="5">
    <source>
        <dbReference type="ARBA" id="ARBA00023128"/>
    </source>
</evidence>
<dbReference type="WBParaSite" id="MCU_001349-RA">
    <property type="protein sequence ID" value="MCU_001349-RA"/>
    <property type="gene ID" value="MCU_001349"/>
</dbReference>
<evidence type="ECO:0000256" key="2">
    <source>
        <dbReference type="ARBA" id="ARBA00007769"/>
    </source>
</evidence>
<dbReference type="PANTHER" id="PTHR11835">
    <property type="entry name" value="DECARBOXYLATING DEHYDROGENASES-ISOCITRATE, ISOPROPYLMALATE, TARTRATE"/>
    <property type="match status" value="1"/>
</dbReference>
<comment type="similarity">
    <text evidence="2">Belongs to the isocitrate and isopropylmalate dehydrogenases family.</text>
</comment>
<evidence type="ECO:0000256" key="7">
    <source>
        <dbReference type="ARBA" id="ARBA00041742"/>
    </source>
</evidence>
<name>A0A5K3EMT3_MESCO</name>
<accession>A0A5K3EMT3</accession>
<evidence type="ECO:0000313" key="9">
    <source>
        <dbReference type="WBParaSite" id="MCU_001349-RA"/>
    </source>
</evidence>
<proteinExistence type="inferred from homology"/>
<dbReference type="FunFam" id="3.40.718.10:FF:000001">
    <property type="entry name" value="Isocitrate dehydrogenase [NAD] subunit, mitochondrial"/>
    <property type="match status" value="1"/>
</dbReference>
<reference evidence="9" key="1">
    <citation type="submission" date="2019-11" db="UniProtKB">
        <authorList>
            <consortium name="WormBaseParasite"/>
        </authorList>
    </citation>
    <scope>IDENTIFICATION</scope>
</reference>
<sequence>MANFATKYCKLFHSLLRSSVRHQVRNVASIPSTKTVTLIPGDGVFPEIFMSVKYIFREAGIPVVFEEIPLSELPGRETETLDHVVESVSRNKVCLKGVIKASMGSAIPEALSIRLRRALDLYASVAQIRSLDGVRTRHNDLDFLVVREMLEGEYSALEHQSIPGVVESLKIITRRNSERIAKFAFDYAQRHGRKKVTAVHKANIMKIADGLFLETCSNVAKLYPSIEFESMIVDNCCMQLVSRPAQFDVMVMPNLYGAIVENVSSGIVGGAGLVPSVLYSHDVAIFEPGAKHTFSQSTGRNVANPTALLLCASSLLRHINLDHYANRLEAALFRVIRTGHCLTPDLGGCGTTTEFSHSVLQEMLRGK</sequence>
<protein>
    <recommendedName>
        <fullName evidence="6">Isocitric dehydrogenase subunit beta</fullName>
    </recommendedName>
    <alternativeName>
        <fullName evidence="7">NAD(+)-specific ICDH subunit beta</fullName>
    </alternativeName>
</protein>
<dbReference type="PANTHER" id="PTHR11835:SF42">
    <property type="entry name" value="ISOCITRATE DEHYDROGENASE [NAD] SUBUNIT BETA, MITOCHONDRIAL"/>
    <property type="match status" value="1"/>
</dbReference>
<comment type="subcellular location">
    <subcellularLocation>
        <location evidence="1">Mitochondrion</location>
    </subcellularLocation>
</comment>
<dbReference type="SMART" id="SM01329">
    <property type="entry name" value="Iso_dh"/>
    <property type="match status" value="1"/>
</dbReference>
<organism evidence="9">
    <name type="scientific">Mesocestoides corti</name>
    <name type="common">Flatworm</name>
    <dbReference type="NCBI Taxonomy" id="53468"/>
    <lineage>
        <taxon>Eukaryota</taxon>
        <taxon>Metazoa</taxon>
        <taxon>Spiralia</taxon>
        <taxon>Lophotrochozoa</taxon>
        <taxon>Platyhelminthes</taxon>
        <taxon>Cestoda</taxon>
        <taxon>Eucestoda</taxon>
        <taxon>Cyclophyllidea</taxon>
        <taxon>Mesocestoididae</taxon>
        <taxon>Mesocestoides</taxon>
    </lineage>
</organism>
<dbReference type="Gene3D" id="3.40.718.10">
    <property type="entry name" value="Isopropylmalate Dehydrogenase"/>
    <property type="match status" value="1"/>
</dbReference>
<evidence type="ECO:0000259" key="8">
    <source>
        <dbReference type="SMART" id="SM01329"/>
    </source>
</evidence>
<dbReference type="Pfam" id="PF00180">
    <property type="entry name" value="Iso_dh"/>
    <property type="match status" value="1"/>
</dbReference>
<dbReference type="SUPFAM" id="SSF53659">
    <property type="entry name" value="Isocitrate/Isopropylmalate dehydrogenase-like"/>
    <property type="match status" value="1"/>
</dbReference>
<dbReference type="GO" id="GO:0006099">
    <property type="term" value="P:tricarboxylic acid cycle"/>
    <property type="evidence" value="ECO:0007669"/>
    <property type="project" value="UniProtKB-KW"/>
</dbReference>
<feature type="domain" description="Isopropylmalate dehydrogenase-like" evidence="8">
    <location>
        <begin position="35"/>
        <end position="359"/>
    </location>
</feature>
<evidence type="ECO:0000256" key="3">
    <source>
        <dbReference type="ARBA" id="ARBA00022532"/>
    </source>
</evidence>
<dbReference type="AlphaFoldDB" id="A0A5K3EMT3"/>